<dbReference type="Pfam" id="PF16391">
    <property type="entry name" value="DUF5000"/>
    <property type="match status" value="1"/>
</dbReference>
<dbReference type="InterPro" id="IPR008979">
    <property type="entry name" value="Galactose-bd-like_sf"/>
</dbReference>
<dbReference type="EMBL" id="STFF01000002">
    <property type="protein sequence ID" value="THU40180.1"/>
    <property type="molecule type" value="Genomic_DNA"/>
</dbReference>
<dbReference type="SUPFAM" id="SSF49785">
    <property type="entry name" value="Galactose-binding domain-like"/>
    <property type="match status" value="1"/>
</dbReference>
<organism evidence="4 5">
    <name type="scientific">Niastella caeni</name>
    <dbReference type="NCBI Taxonomy" id="2569763"/>
    <lineage>
        <taxon>Bacteria</taxon>
        <taxon>Pseudomonadati</taxon>
        <taxon>Bacteroidota</taxon>
        <taxon>Chitinophagia</taxon>
        <taxon>Chitinophagales</taxon>
        <taxon>Chitinophagaceae</taxon>
        <taxon>Niastella</taxon>
    </lineage>
</organism>
<proteinExistence type="predicted"/>
<feature type="domain" description="DUF5000" evidence="2">
    <location>
        <begin position="253"/>
        <end position="396"/>
    </location>
</feature>
<evidence type="ECO:0000259" key="2">
    <source>
        <dbReference type="Pfam" id="PF16391"/>
    </source>
</evidence>
<protein>
    <submittedName>
        <fullName evidence="4">DUF4959 domain-containing protein</fullName>
    </submittedName>
</protein>
<dbReference type="Gene3D" id="2.60.120.260">
    <property type="entry name" value="Galactose-binding domain-like"/>
    <property type="match status" value="1"/>
</dbReference>
<accession>A0A4S8HX15</accession>
<gene>
    <name evidence="4" type="ORF">FAM09_09900</name>
</gene>
<feature type="domain" description="DUF5126" evidence="3">
    <location>
        <begin position="126"/>
        <end position="226"/>
    </location>
</feature>
<feature type="domain" description="DUF4959" evidence="1">
    <location>
        <begin position="19"/>
        <end position="124"/>
    </location>
</feature>
<reference evidence="4 5" key="1">
    <citation type="submission" date="2019-04" db="EMBL/GenBank/DDBJ databases">
        <title>Niastella caeni sp. nov., isolated from activated sludge.</title>
        <authorList>
            <person name="Sheng M."/>
        </authorList>
    </citation>
    <scope>NUCLEOTIDE SEQUENCE [LARGE SCALE GENOMIC DNA]</scope>
    <source>
        <strain evidence="4 5">HX-2-15</strain>
    </source>
</reference>
<evidence type="ECO:0000259" key="1">
    <source>
        <dbReference type="Pfam" id="PF16323"/>
    </source>
</evidence>
<evidence type="ECO:0000313" key="4">
    <source>
        <dbReference type="EMBL" id="THU40180.1"/>
    </source>
</evidence>
<evidence type="ECO:0000313" key="5">
    <source>
        <dbReference type="Proteomes" id="UP000306918"/>
    </source>
</evidence>
<sequence length="399" mass="43828">MSRIINHLLVAVTIIVLLASCGKEVVKEPIDTDKTAPAGITNVQVENRPGKARITYTVPNDRNLLYVKAEFTPTSGKPAEIKASYYEDSLIVDGFADTLEHEVKLFAVSRSGAQSEPVVVKIKPLEAPIFAVLRSLQAVNAFGGFNIAAGNPTGGDISIVVLTKNVFKEYEANNNWSVFTNEKNILSKIRGMDTVTVSIGFFIKDRWGNSTDTVYKDVTPIYEVQFAPSNFKALTLPGDAPQVTNGAKLEYAWDNRLGWPYTSFTDQAKGGNAPHIISFDLGITGKLSRIWIRPYPEGSRWYFLSTMKRFEIWGATNPTATGALDNSWTLLGTYEVVKPSGLPIGTDNALDQSTASAGFNWDIDLNAPKVRFLRVRCLENFAGGTAQSINEIKVYGDNR</sequence>
<dbReference type="InterPro" id="IPR032527">
    <property type="entry name" value="DUF4959"/>
</dbReference>
<keyword evidence="5" id="KW-1185">Reference proteome</keyword>
<comment type="caution">
    <text evidence="4">The sequence shown here is derived from an EMBL/GenBank/DDBJ whole genome shotgun (WGS) entry which is preliminary data.</text>
</comment>
<evidence type="ECO:0000259" key="3">
    <source>
        <dbReference type="Pfam" id="PF17166"/>
    </source>
</evidence>
<dbReference type="Pfam" id="PF16323">
    <property type="entry name" value="DUF4959"/>
    <property type="match status" value="1"/>
</dbReference>
<dbReference type="RefSeq" id="WP_136576934.1">
    <property type="nucleotide sequence ID" value="NZ_STFF01000002.1"/>
</dbReference>
<dbReference type="InterPro" id="IPR032164">
    <property type="entry name" value="DUF5000"/>
</dbReference>
<dbReference type="OrthoDB" id="621114at2"/>
<dbReference type="InterPro" id="IPR033431">
    <property type="entry name" value="DUF5126"/>
</dbReference>
<name>A0A4S8HX15_9BACT</name>
<dbReference type="Pfam" id="PF17166">
    <property type="entry name" value="DUF5126"/>
    <property type="match status" value="1"/>
</dbReference>
<dbReference type="PROSITE" id="PS51257">
    <property type="entry name" value="PROKAR_LIPOPROTEIN"/>
    <property type="match status" value="1"/>
</dbReference>
<dbReference type="Proteomes" id="UP000306918">
    <property type="component" value="Unassembled WGS sequence"/>
</dbReference>
<dbReference type="AlphaFoldDB" id="A0A4S8HX15"/>